<name>A0A6A5R471_AMPQU</name>
<proteinExistence type="predicted"/>
<dbReference type="EMBL" id="ML979132">
    <property type="protein sequence ID" value="KAF1921576.1"/>
    <property type="molecule type" value="Genomic_DNA"/>
</dbReference>
<reference evidence="3" key="1">
    <citation type="journal article" date="2020" name="Stud. Mycol.">
        <title>101 Dothideomycetes genomes: a test case for predicting lifestyles and emergence of pathogens.</title>
        <authorList>
            <person name="Haridas S."/>
            <person name="Albert R."/>
            <person name="Binder M."/>
            <person name="Bloem J."/>
            <person name="Labutti K."/>
            <person name="Salamov A."/>
            <person name="Andreopoulos B."/>
            <person name="Baker S."/>
            <person name="Barry K."/>
            <person name="Bills G."/>
            <person name="Bluhm B."/>
            <person name="Cannon C."/>
            <person name="Castanera R."/>
            <person name="Culley D."/>
            <person name="Daum C."/>
            <person name="Ezra D."/>
            <person name="Gonzalez J."/>
            <person name="Henrissat B."/>
            <person name="Kuo A."/>
            <person name="Liang C."/>
            <person name="Lipzen A."/>
            <person name="Lutzoni F."/>
            <person name="Magnuson J."/>
            <person name="Mondo S."/>
            <person name="Nolan M."/>
            <person name="Ohm R."/>
            <person name="Pangilinan J."/>
            <person name="Park H.-J."/>
            <person name="Ramirez L."/>
            <person name="Alfaro M."/>
            <person name="Sun H."/>
            <person name="Tritt A."/>
            <person name="Yoshinaga Y."/>
            <person name="Zwiers L.-H."/>
            <person name="Turgeon B."/>
            <person name="Goodwin S."/>
            <person name="Spatafora J."/>
            <person name="Crous P."/>
            <person name="Grigoriev I."/>
        </authorList>
    </citation>
    <scope>NUCLEOTIDE SEQUENCE</scope>
    <source>
        <strain evidence="3">HMLAC05119</strain>
    </source>
</reference>
<feature type="region of interest" description="Disordered" evidence="2">
    <location>
        <begin position="263"/>
        <end position="294"/>
    </location>
</feature>
<feature type="region of interest" description="Disordered" evidence="2">
    <location>
        <begin position="688"/>
        <end position="743"/>
    </location>
</feature>
<dbReference type="OrthoDB" id="3785861at2759"/>
<feature type="compositionally biased region" description="Acidic residues" evidence="2">
    <location>
        <begin position="695"/>
        <end position="704"/>
    </location>
</feature>
<dbReference type="Proteomes" id="UP000800096">
    <property type="component" value="Unassembled WGS sequence"/>
</dbReference>
<evidence type="ECO:0000313" key="3">
    <source>
        <dbReference type="EMBL" id="KAF1921576.1"/>
    </source>
</evidence>
<accession>A0A6A5R471</accession>
<gene>
    <name evidence="3" type="ORF">BDU57DRAFT_592343</name>
</gene>
<organism evidence="3 4">
    <name type="scientific">Ampelomyces quisqualis</name>
    <name type="common">Powdery mildew agent</name>
    <dbReference type="NCBI Taxonomy" id="50730"/>
    <lineage>
        <taxon>Eukaryota</taxon>
        <taxon>Fungi</taxon>
        <taxon>Dikarya</taxon>
        <taxon>Ascomycota</taxon>
        <taxon>Pezizomycotina</taxon>
        <taxon>Dothideomycetes</taxon>
        <taxon>Pleosporomycetidae</taxon>
        <taxon>Pleosporales</taxon>
        <taxon>Pleosporineae</taxon>
        <taxon>Phaeosphaeriaceae</taxon>
        <taxon>Ampelomyces</taxon>
    </lineage>
</organism>
<evidence type="ECO:0000313" key="4">
    <source>
        <dbReference type="Proteomes" id="UP000800096"/>
    </source>
</evidence>
<feature type="region of interest" description="Disordered" evidence="2">
    <location>
        <begin position="809"/>
        <end position="833"/>
    </location>
</feature>
<keyword evidence="4" id="KW-1185">Reference proteome</keyword>
<sequence>MAEHGYRAMDIGRFMYTDKVRWLSTSRHDMDRMRSRVHDGNTVRQGICSAVPSAYTGPAGQGKSLEAEETMQKLNEAVQHADKPIEGASAANEEADGLLAATRPPQSSSMDAGGPARSECPMPYFSAHRNHLRADSHSDAGLRGGMGGQLEDEEYVYSYAPYRSWDESSAACSCADAECLGNQSGEKMAALKERIQALEEQIGEVEEAKNRGMEKARGRILGSSDDAEKKPERQSAGSVFVNVDGEIGGEALRQCECETGASETSKRRMGARQSPQIALDRQGKVRRASVRGGSGGAGAYALDTDDEYDRLIQDTVDACTPGSTPPCTEMLPTSRALQLRNKYLERQLEEASEMYDSAVQDLSWNMDMLRVVEEEVEELREEKDAALREVEGLKKILYREKERSEECQEAHVDQRPCDESSCHPCKPSVAAPSGVHPTSFNFYPSRSVIIVPGAPAQILQFPPATTLHDIKDSLDYASWSGADIDDCGLAIKNIMNARSKIGIELPYPLSDEVVVIGMPPRQLGEGGDKKKSLSRSAGEAHGVKEKGADKSVKIAAWETVDKDGYVEESSKGDECSGRAIPPELRDEQVDKSVKISAWETLDGDDYVEFIPRTKDVKKSTPRREDELKNTVHVQTDHLAGSMKMKPESSYIHEAHYTPMPRPRGYCCSHCQPTSASTVNAFPYISSVSVRGGGGDSDDEEEEDGDGKSDGGGDYFLLKPDDINDDVDHEDDPPTPETKYKNHLYEDSTADFEWEQGLSWYQFGDEEHGNVRLRGGGGDGVYEHKQPTYNQGRQTEWERHLSHHTAMAEDFDPLTAGPREPPPPRSPRLRTPNNVRREHAIRLENCKRAIDEPNVRRCYHDAYGRLVRRV</sequence>
<feature type="coiled-coil region" evidence="1">
    <location>
        <begin position="334"/>
        <end position="396"/>
    </location>
</feature>
<protein>
    <submittedName>
        <fullName evidence="3">Uncharacterized protein</fullName>
    </submittedName>
</protein>
<evidence type="ECO:0000256" key="1">
    <source>
        <dbReference type="SAM" id="Coils"/>
    </source>
</evidence>
<feature type="compositionally biased region" description="Acidic residues" evidence="2">
    <location>
        <begin position="722"/>
        <end position="733"/>
    </location>
</feature>
<feature type="region of interest" description="Disordered" evidence="2">
    <location>
        <begin position="101"/>
        <end position="123"/>
    </location>
</feature>
<evidence type="ECO:0000256" key="2">
    <source>
        <dbReference type="SAM" id="MobiDB-lite"/>
    </source>
</evidence>
<feature type="region of interest" description="Disordered" evidence="2">
    <location>
        <begin position="210"/>
        <end position="235"/>
    </location>
</feature>
<keyword evidence="1" id="KW-0175">Coiled coil</keyword>
<dbReference type="AlphaFoldDB" id="A0A6A5R471"/>
<feature type="region of interest" description="Disordered" evidence="2">
    <location>
        <begin position="520"/>
        <end position="545"/>
    </location>
</feature>